<proteinExistence type="predicted"/>
<dbReference type="HOGENOM" id="CLU_1510667_0_0_1"/>
<reference evidence="1 2" key="1">
    <citation type="submission" date="2011-06" db="EMBL/GenBank/DDBJ databases">
        <title>The Genome Sequence of Fusarium oxysporum FOSC 3-a.</title>
        <authorList>
            <consortium name="The Broad Institute Genome Sequencing Platform"/>
            <person name="Ma L.-J."/>
            <person name="Gale L.R."/>
            <person name="Schwartz D.C."/>
            <person name="Zhou S."/>
            <person name="Corby-Kistler H."/>
            <person name="Young S.K."/>
            <person name="Zeng Q."/>
            <person name="Gargeya S."/>
            <person name="Fitzgerald M."/>
            <person name="Haas B."/>
            <person name="Abouelleil A."/>
            <person name="Alvarado L."/>
            <person name="Arachchi H.M."/>
            <person name="Berlin A."/>
            <person name="Brown A."/>
            <person name="Chapman S.B."/>
            <person name="Chen Z."/>
            <person name="Dunbar C."/>
            <person name="Freedman E."/>
            <person name="Gearin G."/>
            <person name="Gellesch M."/>
            <person name="Goldberg J."/>
            <person name="Griggs A."/>
            <person name="Gujja S."/>
            <person name="Heiman D."/>
            <person name="Howarth C."/>
            <person name="Larson L."/>
            <person name="Lui A."/>
            <person name="MacDonald P.J.P."/>
            <person name="Mehta T."/>
            <person name="Montmayeur A."/>
            <person name="Murphy C."/>
            <person name="Neiman D."/>
            <person name="Pearson M."/>
            <person name="Priest M."/>
            <person name="Roberts A."/>
            <person name="Saif S."/>
            <person name="Shea T."/>
            <person name="Shenoy N."/>
            <person name="Sisk P."/>
            <person name="Stolte C."/>
            <person name="Sykes S."/>
            <person name="Wortman J."/>
            <person name="Nusbaum C."/>
            <person name="Birren B."/>
        </authorList>
    </citation>
    <scope>NUCLEOTIDE SEQUENCE [LARGE SCALE GENOMIC DNA]</scope>
    <source>
        <strain evidence="2">FOSC 3-a</strain>
    </source>
</reference>
<accession>W9HGW8</accession>
<dbReference type="AlphaFoldDB" id="W9HGW8"/>
<dbReference type="EMBL" id="JH717849">
    <property type="protein sequence ID" value="EWY81467.1"/>
    <property type="molecule type" value="Genomic_DNA"/>
</dbReference>
<gene>
    <name evidence="1" type="ORF">FOYG_15705</name>
</gene>
<sequence length="178" mass="21310">MIIHIEDYRRGVEHVKAFRLSYPFNNPSLKYGRAWSSHEYKIRWKNGVPGRAEWPVNDSWARSNTIFQPWKLHQLHRSRIPFLSLEPWERCFLLRAFLTYELFSALKLFFGAHPCHGYFTTCPFCRFFSLKERNAVVLVYWHHKMHSSKIHPSTDSRSQALSPTRITWVQLFSDVRLL</sequence>
<evidence type="ECO:0000313" key="2">
    <source>
        <dbReference type="Proteomes" id="UP000030753"/>
    </source>
</evidence>
<organism evidence="1 2">
    <name type="scientific">Fusarium oxysporum NRRL 32931</name>
    <dbReference type="NCBI Taxonomy" id="660029"/>
    <lineage>
        <taxon>Eukaryota</taxon>
        <taxon>Fungi</taxon>
        <taxon>Dikarya</taxon>
        <taxon>Ascomycota</taxon>
        <taxon>Pezizomycotina</taxon>
        <taxon>Sordariomycetes</taxon>
        <taxon>Hypocreomycetidae</taxon>
        <taxon>Hypocreales</taxon>
        <taxon>Nectriaceae</taxon>
        <taxon>Fusarium</taxon>
        <taxon>Fusarium oxysporum species complex</taxon>
    </lineage>
</organism>
<name>W9HGW8_FUSOX</name>
<evidence type="ECO:0000313" key="1">
    <source>
        <dbReference type="EMBL" id="EWY81467.1"/>
    </source>
</evidence>
<dbReference type="Proteomes" id="UP000030753">
    <property type="component" value="Unassembled WGS sequence"/>
</dbReference>
<protein>
    <submittedName>
        <fullName evidence="1">Uncharacterized protein</fullName>
    </submittedName>
</protein>